<evidence type="ECO:0000313" key="3">
    <source>
        <dbReference type="Proteomes" id="UP000277570"/>
    </source>
</evidence>
<comment type="caution">
    <text evidence="2">The sequence shown here is derived from an EMBL/GenBank/DDBJ whole genome shotgun (WGS) entry which is preliminary data.</text>
</comment>
<gene>
    <name evidence="2" type="ORF">NCTC10913_04929</name>
</gene>
<dbReference type="InterPro" id="IPR010982">
    <property type="entry name" value="Lambda_DNA-bd_dom_sf"/>
</dbReference>
<accession>A0ABY6T1X5</accession>
<dbReference type="InterPro" id="IPR001387">
    <property type="entry name" value="Cro/C1-type_HTH"/>
</dbReference>
<protein>
    <submittedName>
        <fullName evidence="2">XRE family transcriptional regulator</fullName>
    </submittedName>
</protein>
<dbReference type="Proteomes" id="UP000277570">
    <property type="component" value="Unassembled WGS sequence"/>
</dbReference>
<evidence type="ECO:0000259" key="1">
    <source>
        <dbReference type="Pfam" id="PF13443"/>
    </source>
</evidence>
<keyword evidence="3" id="KW-1185">Reference proteome</keyword>
<dbReference type="EMBL" id="UYIN01000024">
    <property type="protein sequence ID" value="VDG74683.1"/>
    <property type="molecule type" value="Genomic_DNA"/>
</dbReference>
<dbReference type="Pfam" id="PF13443">
    <property type="entry name" value="HTH_26"/>
    <property type="match status" value="1"/>
</dbReference>
<proteinExistence type="predicted"/>
<evidence type="ECO:0000313" key="2">
    <source>
        <dbReference type="EMBL" id="VDG74683.1"/>
    </source>
</evidence>
<reference evidence="2 3" key="1">
    <citation type="submission" date="2018-11" db="EMBL/GenBank/DDBJ databases">
        <authorList>
            <consortium name="Pathogen Informatics"/>
        </authorList>
    </citation>
    <scope>NUCLEOTIDE SEQUENCE [LARGE SCALE GENOMIC DNA]</scope>
    <source>
        <strain evidence="2 3">NCTC10913</strain>
    </source>
</reference>
<dbReference type="RefSeq" id="WP_125150238.1">
    <property type="nucleotide sequence ID" value="NZ_UYIN01000024.1"/>
</dbReference>
<dbReference type="SUPFAM" id="SSF47413">
    <property type="entry name" value="lambda repressor-like DNA-binding domains"/>
    <property type="match status" value="1"/>
</dbReference>
<feature type="domain" description="HTH cro/C1-type" evidence="1">
    <location>
        <begin position="10"/>
        <end position="65"/>
    </location>
</feature>
<name>A0ABY6T1X5_9CLOT</name>
<organism evidence="2 3">
    <name type="scientific">Clostridium carnis</name>
    <dbReference type="NCBI Taxonomy" id="1530"/>
    <lineage>
        <taxon>Bacteria</taxon>
        <taxon>Bacillati</taxon>
        <taxon>Bacillota</taxon>
        <taxon>Clostridia</taxon>
        <taxon>Eubacteriales</taxon>
        <taxon>Clostridiaceae</taxon>
        <taxon>Clostridium</taxon>
    </lineage>
</organism>
<sequence length="67" mass="7818">MPIKYYKLFDLISRRDMKKTDLLKVISSPTLAKLSKGDTITTEIIEKICNYLDCQPGDIMEYFPENK</sequence>